<dbReference type="FunFam" id="3.30.1360.230:FF:000004">
    <property type="entry name" value="Suppressor of fused homolog"/>
    <property type="match status" value="1"/>
</dbReference>
<dbReference type="Pfam" id="PF12470">
    <property type="entry name" value="SUFU_C"/>
    <property type="match status" value="1"/>
</dbReference>
<dbReference type="Gene3D" id="3.30.1360.230">
    <property type="entry name" value="Sufu, C-terminal domain"/>
    <property type="match status" value="1"/>
</dbReference>
<dbReference type="AlphaFoldDB" id="A0AAD5KPR8"/>
<evidence type="ECO:0000259" key="4">
    <source>
        <dbReference type="Pfam" id="PF12470"/>
    </source>
</evidence>
<dbReference type="EMBL" id="WJBH02000006">
    <property type="protein sequence ID" value="KAI9557524.1"/>
    <property type="molecule type" value="Genomic_DNA"/>
</dbReference>
<dbReference type="PANTHER" id="PTHR10928">
    <property type="entry name" value="SUPPRESSOR OF FUSED"/>
    <property type="match status" value="1"/>
</dbReference>
<gene>
    <name evidence="5" type="ORF">GHT06_017352</name>
</gene>
<dbReference type="GO" id="GO:0005634">
    <property type="term" value="C:nucleus"/>
    <property type="evidence" value="ECO:0007669"/>
    <property type="project" value="UniProtKB-SubCell"/>
</dbReference>
<evidence type="ECO:0000313" key="6">
    <source>
        <dbReference type="Proteomes" id="UP000820818"/>
    </source>
</evidence>
<evidence type="ECO:0000256" key="1">
    <source>
        <dbReference type="PIRNR" id="PIRNR011844"/>
    </source>
</evidence>
<name>A0AAD5KPR8_9CRUS</name>
<keyword evidence="1" id="KW-0539">Nucleus</keyword>
<keyword evidence="1" id="KW-0963">Cytoplasm</keyword>
<accession>A0AAD5KPR8</accession>
<feature type="domain" description="Suppressor of fused-like" evidence="3">
    <location>
        <begin position="91"/>
        <end position="271"/>
    </location>
</feature>
<dbReference type="InterPro" id="IPR020941">
    <property type="entry name" value="SUFU-like_domain"/>
</dbReference>
<dbReference type="GO" id="GO:0005737">
    <property type="term" value="C:cytoplasm"/>
    <property type="evidence" value="ECO:0007669"/>
    <property type="project" value="UniProtKB-SubCell"/>
</dbReference>
<dbReference type="PANTHER" id="PTHR10928:SF2">
    <property type="entry name" value="SUPPRESSOR OF FUSED HOMOLOG"/>
    <property type="match status" value="1"/>
</dbReference>
<comment type="similarity">
    <text evidence="1">Belongs to the SUFU family.</text>
</comment>
<dbReference type="SUPFAM" id="SSF103359">
    <property type="entry name" value="Suppressor of Fused, N-terminal domain"/>
    <property type="match status" value="1"/>
</dbReference>
<sequence>MISQVLKLIKLNSKMQKAQVHVSSVSNTCAPGNVTGASNNFVPESAIDGQQFMPSSSALGLEILYESCKQVYPHQPNPLQVTAFIKYWLGGPDPLDYISMYDHPGIPELHIPPHWHYISFGLTDLHGDGRVHEPSGPEFPSGFGFELTFRLAKKSGEATSPPTWPAALLQALAKYVFHTGNSFFAGDHVSWHCPLDGSDFECRLQHMLLAEDLLLPPVQGPLGTVKFLQVVAVTEEELQVSQHWNGTSVLELLRRVPSAGGPWLVADMQRQLSLFELQPSFRREVEHGIDRDGCSLSGVSARCHWEERRVTSKTGSAWRSPEEEEEDDDSSSQEDEEDEPEAAAGKATLGRHRPTPADGESTSGEIWPIRRLYKGVHLTLNLEAASLLPVVLRGRLRHDRHFTFKAVAGETAVTLLTGRVGGALASPSAPLVAKGPWLQILVDSEWLAKLESDLACLQQPEGLVVPKTFCWFDRQMALTVVPDEL</sequence>
<dbReference type="InterPro" id="IPR038489">
    <property type="entry name" value="SUFU_C_sf"/>
</dbReference>
<dbReference type="Proteomes" id="UP000820818">
    <property type="component" value="Linkage Group LG6"/>
</dbReference>
<reference evidence="5 6" key="1">
    <citation type="submission" date="2022-05" db="EMBL/GenBank/DDBJ databases">
        <title>A multi-omics perspective on studying reproductive biology in Daphnia sinensis.</title>
        <authorList>
            <person name="Jia J."/>
        </authorList>
    </citation>
    <scope>NUCLEOTIDE SEQUENCE [LARGE SCALE GENOMIC DNA]</scope>
    <source>
        <strain evidence="5 6">WSL</strain>
    </source>
</reference>
<organism evidence="5 6">
    <name type="scientific">Daphnia sinensis</name>
    <dbReference type="NCBI Taxonomy" id="1820382"/>
    <lineage>
        <taxon>Eukaryota</taxon>
        <taxon>Metazoa</taxon>
        <taxon>Ecdysozoa</taxon>
        <taxon>Arthropoda</taxon>
        <taxon>Crustacea</taxon>
        <taxon>Branchiopoda</taxon>
        <taxon>Diplostraca</taxon>
        <taxon>Cladocera</taxon>
        <taxon>Anomopoda</taxon>
        <taxon>Daphniidae</taxon>
        <taxon>Daphnia</taxon>
        <taxon>Daphnia similis group</taxon>
    </lineage>
</organism>
<dbReference type="Pfam" id="PF05076">
    <property type="entry name" value="SUFU"/>
    <property type="match status" value="1"/>
</dbReference>
<feature type="compositionally biased region" description="Acidic residues" evidence="2">
    <location>
        <begin position="322"/>
        <end position="341"/>
    </location>
</feature>
<keyword evidence="6" id="KW-1185">Reference proteome</keyword>
<feature type="region of interest" description="Disordered" evidence="2">
    <location>
        <begin position="312"/>
        <end position="363"/>
    </location>
</feature>
<dbReference type="PIRSF" id="PIRSF011844">
    <property type="entry name" value="Suppressor_of_fused_protein"/>
    <property type="match status" value="1"/>
</dbReference>
<comment type="subcellular location">
    <subcellularLocation>
        <location evidence="1">Cytoplasm</location>
    </subcellularLocation>
    <subcellularLocation>
        <location evidence="1">Nucleus</location>
    </subcellularLocation>
</comment>
<proteinExistence type="inferred from homology"/>
<evidence type="ECO:0000256" key="2">
    <source>
        <dbReference type="SAM" id="MobiDB-lite"/>
    </source>
</evidence>
<dbReference type="InterPro" id="IPR037181">
    <property type="entry name" value="SUFU_N"/>
</dbReference>
<evidence type="ECO:0000259" key="3">
    <source>
        <dbReference type="Pfam" id="PF05076"/>
    </source>
</evidence>
<comment type="caution">
    <text evidence="5">The sequence shown here is derived from an EMBL/GenBank/DDBJ whole genome shotgun (WGS) entry which is preliminary data.</text>
</comment>
<evidence type="ECO:0000313" key="5">
    <source>
        <dbReference type="EMBL" id="KAI9557524.1"/>
    </source>
</evidence>
<dbReference type="InterPro" id="IPR024314">
    <property type="entry name" value="SUFU_C"/>
</dbReference>
<protein>
    <recommendedName>
        <fullName evidence="1">Suppressor of fused homolog</fullName>
    </recommendedName>
</protein>
<feature type="domain" description="Suppressor of fused C-terminal" evidence="4">
    <location>
        <begin position="283"/>
        <end position="480"/>
    </location>
</feature>
<dbReference type="InterPro" id="IPR016591">
    <property type="entry name" value="Suppressor_of_fused_euk"/>
</dbReference>
<dbReference type="InterPro" id="IPR007768">
    <property type="entry name" value="Suppressor_of_fused"/>
</dbReference>